<dbReference type="Proteomes" id="UP000683925">
    <property type="component" value="Unassembled WGS sequence"/>
</dbReference>
<evidence type="ECO:0000313" key="1">
    <source>
        <dbReference type="EMBL" id="CAD8169946.1"/>
    </source>
</evidence>
<protein>
    <submittedName>
        <fullName evidence="1">Uncharacterized protein</fullName>
    </submittedName>
</protein>
<reference evidence="1" key="1">
    <citation type="submission" date="2021-01" db="EMBL/GenBank/DDBJ databases">
        <authorList>
            <consortium name="Genoscope - CEA"/>
            <person name="William W."/>
        </authorList>
    </citation>
    <scope>NUCLEOTIDE SEQUENCE</scope>
</reference>
<dbReference type="EMBL" id="CAJJDP010000054">
    <property type="protein sequence ID" value="CAD8169946.1"/>
    <property type="molecule type" value="Genomic_DNA"/>
</dbReference>
<accession>A0A8S1V5B3</accession>
<organism evidence="1 2">
    <name type="scientific">Paramecium octaurelia</name>
    <dbReference type="NCBI Taxonomy" id="43137"/>
    <lineage>
        <taxon>Eukaryota</taxon>
        <taxon>Sar</taxon>
        <taxon>Alveolata</taxon>
        <taxon>Ciliophora</taxon>
        <taxon>Intramacronucleata</taxon>
        <taxon>Oligohymenophorea</taxon>
        <taxon>Peniculida</taxon>
        <taxon>Parameciidae</taxon>
        <taxon>Paramecium</taxon>
    </lineage>
</organism>
<name>A0A8S1V5B3_PAROT</name>
<dbReference type="AlphaFoldDB" id="A0A8S1V5B3"/>
<comment type="caution">
    <text evidence="1">The sequence shown here is derived from an EMBL/GenBank/DDBJ whole genome shotgun (WGS) entry which is preliminary data.</text>
</comment>
<proteinExistence type="predicted"/>
<evidence type="ECO:0000313" key="2">
    <source>
        <dbReference type="Proteomes" id="UP000683925"/>
    </source>
</evidence>
<gene>
    <name evidence="1" type="ORF">POCTA_138.1.T0540218</name>
</gene>
<keyword evidence="2" id="KW-1185">Reference proteome</keyword>
<sequence>MILFALDECKSLQQQGIFTAQATISQYQGVREQANLQRCGQS</sequence>